<feature type="region of interest" description="Disordered" evidence="1">
    <location>
        <begin position="1"/>
        <end position="24"/>
    </location>
</feature>
<dbReference type="Pfam" id="PF15104">
    <property type="entry name" value="CFAP141"/>
    <property type="match status" value="1"/>
</dbReference>
<sequence length="214" mass="25327">MEKLHLSLPNRETSAPEDESKVEDARRLQEEVIDIVFELPDGTEAHEKFRKGQTIAVLKSFLSTEYDIPMTSLKLMHRETILMDPYTITDYSAMEDADNARIQRNEAESFGKKKLGRNVEMFITREDQLHNALRHVKVSEHIKGRAVWEDHQGRRGMINQRHRMDKQIQEEMEMANRELLAIRSERIRNYYTKSYIEWEQQLNARGLAIVRERD</sequence>
<dbReference type="PANTHER" id="PTHR41749:SF1">
    <property type="entry name" value="UBIQUITIN-LIKE DOMAIN-CONTAINING PROTEIN"/>
    <property type="match status" value="1"/>
</dbReference>
<dbReference type="EMBL" id="JNBS01002242">
    <property type="protein sequence ID" value="OQR93621.1"/>
    <property type="molecule type" value="Genomic_DNA"/>
</dbReference>
<dbReference type="InterPro" id="IPR000626">
    <property type="entry name" value="Ubiquitin-like_dom"/>
</dbReference>
<feature type="domain" description="Ubiquitin-like" evidence="2">
    <location>
        <begin position="33"/>
        <end position="92"/>
    </location>
</feature>
<dbReference type="CDD" id="cd17039">
    <property type="entry name" value="Ubl_ubiquitin_like"/>
    <property type="match status" value="1"/>
</dbReference>
<dbReference type="Proteomes" id="UP000243217">
    <property type="component" value="Unassembled WGS sequence"/>
</dbReference>
<dbReference type="InterPro" id="IPR029071">
    <property type="entry name" value="Ubiquitin-like_domsf"/>
</dbReference>
<evidence type="ECO:0000313" key="3">
    <source>
        <dbReference type="EMBL" id="OQR93621.1"/>
    </source>
</evidence>
<dbReference type="SUPFAM" id="SSF54236">
    <property type="entry name" value="Ubiquitin-like"/>
    <property type="match status" value="1"/>
</dbReference>
<evidence type="ECO:0000313" key="4">
    <source>
        <dbReference type="Proteomes" id="UP000243217"/>
    </source>
</evidence>
<comment type="caution">
    <text evidence="3">The sequence shown here is derived from an EMBL/GenBank/DDBJ whole genome shotgun (WGS) entry which is preliminary data.</text>
</comment>
<accession>A0A1V9Z6Q3</accession>
<dbReference type="PROSITE" id="PS50053">
    <property type="entry name" value="UBIQUITIN_2"/>
    <property type="match status" value="1"/>
</dbReference>
<protein>
    <recommendedName>
        <fullName evidence="2">Ubiquitin-like domain-containing protein</fullName>
    </recommendedName>
</protein>
<organism evidence="3 4">
    <name type="scientific">Thraustotheca clavata</name>
    <dbReference type="NCBI Taxonomy" id="74557"/>
    <lineage>
        <taxon>Eukaryota</taxon>
        <taxon>Sar</taxon>
        <taxon>Stramenopiles</taxon>
        <taxon>Oomycota</taxon>
        <taxon>Saprolegniomycetes</taxon>
        <taxon>Saprolegniales</taxon>
        <taxon>Achlyaceae</taxon>
        <taxon>Thraustotheca</taxon>
    </lineage>
</organism>
<evidence type="ECO:0000256" key="1">
    <source>
        <dbReference type="SAM" id="MobiDB-lite"/>
    </source>
</evidence>
<dbReference type="Gene3D" id="3.10.20.90">
    <property type="entry name" value="Phosphatidylinositol 3-kinase Catalytic Subunit, Chain A, domain 1"/>
    <property type="match status" value="1"/>
</dbReference>
<dbReference type="PANTHER" id="PTHR41749">
    <property type="entry name" value="UBIQUITIN-LIKE DOMAIN-CONTAINING PROTEIN"/>
    <property type="match status" value="1"/>
</dbReference>
<dbReference type="OrthoDB" id="60474at2759"/>
<evidence type="ECO:0000259" key="2">
    <source>
        <dbReference type="PROSITE" id="PS50053"/>
    </source>
</evidence>
<name>A0A1V9Z6Q3_9STRA</name>
<gene>
    <name evidence="3" type="ORF">THRCLA_22294</name>
</gene>
<keyword evidence="4" id="KW-1185">Reference proteome</keyword>
<reference evidence="3 4" key="1">
    <citation type="journal article" date="2014" name="Genome Biol. Evol.">
        <title>The secreted proteins of Achlya hypogyna and Thraustotheca clavata identify the ancestral oomycete secretome and reveal gene acquisitions by horizontal gene transfer.</title>
        <authorList>
            <person name="Misner I."/>
            <person name="Blouin N."/>
            <person name="Leonard G."/>
            <person name="Richards T.A."/>
            <person name="Lane C.E."/>
        </authorList>
    </citation>
    <scope>NUCLEOTIDE SEQUENCE [LARGE SCALE GENOMIC DNA]</scope>
    <source>
        <strain evidence="3 4">ATCC 34112</strain>
    </source>
</reference>
<proteinExistence type="predicted"/>
<dbReference type="AlphaFoldDB" id="A0A1V9Z6Q3"/>
<dbReference type="InterPro" id="IPR029375">
    <property type="entry name" value="CFAP141"/>
</dbReference>